<dbReference type="Pfam" id="PF00589">
    <property type="entry name" value="Phage_integrase"/>
    <property type="match status" value="1"/>
</dbReference>
<name>A0ABV9H100_9BURK</name>
<dbReference type="Pfam" id="PF22022">
    <property type="entry name" value="Phage_int_M"/>
    <property type="match status" value="1"/>
</dbReference>
<dbReference type="Gene3D" id="3.30.160.390">
    <property type="entry name" value="Integrase, DNA-binding domain"/>
    <property type="match status" value="1"/>
</dbReference>
<dbReference type="SUPFAM" id="SSF56349">
    <property type="entry name" value="DNA breaking-rejoining enzymes"/>
    <property type="match status" value="1"/>
</dbReference>
<evidence type="ECO:0000256" key="5">
    <source>
        <dbReference type="PROSITE-ProRule" id="PRU01248"/>
    </source>
</evidence>
<reference evidence="9" key="1">
    <citation type="journal article" date="2019" name="Int. J. Syst. Evol. Microbiol.">
        <title>The Global Catalogue of Microorganisms (GCM) 10K type strain sequencing project: providing services to taxonomists for standard genome sequencing and annotation.</title>
        <authorList>
            <consortium name="The Broad Institute Genomics Platform"/>
            <consortium name="The Broad Institute Genome Sequencing Center for Infectious Disease"/>
            <person name="Wu L."/>
            <person name="Ma J."/>
        </authorList>
    </citation>
    <scope>NUCLEOTIDE SEQUENCE [LARGE SCALE GENOMIC DNA]</scope>
    <source>
        <strain evidence="9">JCM 11650</strain>
    </source>
</reference>
<dbReference type="Pfam" id="PF13356">
    <property type="entry name" value="Arm-DNA-bind_3"/>
    <property type="match status" value="1"/>
</dbReference>
<accession>A0ABV9H100</accession>
<dbReference type="InterPro" id="IPR038488">
    <property type="entry name" value="Integrase_DNA-bd_sf"/>
</dbReference>
<keyword evidence="3 5" id="KW-0238">DNA-binding</keyword>
<dbReference type="InterPro" id="IPR002104">
    <property type="entry name" value="Integrase_catalytic"/>
</dbReference>
<keyword evidence="2" id="KW-0229">DNA integration</keyword>
<keyword evidence="9" id="KW-1185">Reference proteome</keyword>
<dbReference type="CDD" id="cd00801">
    <property type="entry name" value="INT_P4_C"/>
    <property type="match status" value="1"/>
</dbReference>
<feature type="domain" description="Tyr recombinase" evidence="6">
    <location>
        <begin position="215"/>
        <end position="386"/>
    </location>
</feature>
<evidence type="ECO:0000259" key="6">
    <source>
        <dbReference type="PROSITE" id="PS51898"/>
    </source>
</evidence>
<dbReference type="Gene3D" id="1.10.150.130">
    <property type="match status" value="1"/>
</dbReference>
<comment type="similarity">
    <text evidence="1">Belongs to the 'phage' integrase family.</text>
</comment>
<organism evidence="8 9">
    <name type="scientific">Comamonas nitrativorans</name>
    <dbReference type="NCBI Taxonomy" id="108437"/>
    <lineage>
        <taxon>Bacteria</taxon>
        <taxon>Pseudomonadati</taxon>
        <taxon>Pseudomonadota</taxon>
        <taxon>Betaproteobacteria</taxon>
        <taxon>Burkholderiales</taxon>
        <taxon>Comamonadaceae</taxon>
        <taxon>Comamonas</taxon>
    </lineage>
</organism>
<evidence type="ECO:0000256" key="2">
    <source>
        <dbReference type="ARBA" id="ARBA00022908"/>
    </source>
</evidence>
<dbReference type="EMBL" id="JBHSEW010000011">
    <property type="protein sequence ID" value="MFC4623058.1"/>
    <property type="molecule type" value="Genomic_DNA"/>
</dbReference>
<dbReference type="PANTHER" id="PTHR30629:SF2">
    <property type="entry name" value="PROPHAGE INTEGRASE INTS-RELATED"/>
    <property type="match status" value="1"/>
</dbReference>
<dbReference type="PANTHER" id="PTHR30629">
    <property type="entry name" value="PROPHAGE INTEGRASE"/>
    <property type="match status" value="1"/>
</dbReference>
<evidence type="ECO:0000313" key="9">
    <source>
        <dbReference type="Proteomes" id="UP001595967"/>
    </source>
</evidence>
<dbReference type="InterPro" id="IPR050808">
    <property type="entry name" value="Phage_Integrase"/>
</dbReference>
<dbReference type="InterPro" id="IPR044068">
    <property type="entry name" value="CB"/>
</dbReference>
<evidence type="ECO:0000256" key="3">
    <source>
        <dbReference type="ARBA" id="ARBA00023125"/>
    </source>
</evidence>
<dbReference type="InterPro" id="IPR013762">
    <property type="entry name" value="Integrase-like_cat_sf"/>
</dbReference>
<dbReference type="InterPro" id="IPR025166">
    <property type="entry name" value="Integrase_DNA_bind_dom"/>
</dbReference>
<protein>
    <submittedName>
        <fullName evidence="8">Tyrosine-type recombinase/integrase</fullName>
    </submittedName>
</protein>
<keyword evidence="4" id="KW-0233">DNA recombination</keyword>
<dbReference type="PROSITE" id="PS51898">
    <property type="entry name" value="TYR_RECOMBINASE"/>
    <property type="match status" value="1"/>
</dbReference>
<dbReference type="Gene3D" id="1.10.443.10">
    <property type="entry name" value="Intergrase catalytic core"/>
    <property type="match status" value="1"/>
</dbReference>
<gene>
    <name evidence="8" type="ORF">ACFO3A_12645</name>
</gene>
<evidence type="ECO:0000259" key="7">
    <source>
        <dbReference type="PROSITE" id="PS51900"/>
    </source>
</evidence>
<feature type="domain" description="Core-binding (CB)" evidence="7">
    <location>
        <begin position="103"/>
        <end position="184"/>
    </location>
</feature>
<evidence type="ECO:0000256" key="1">
    <source>
        <dbReference type="ARBA" id="ARBA00008857"/>
    </source>
</evidence>
<dbReference type="InterPro" id="IPR011010">
    <property type="entry name" value="DNA_brk_join_enz"/>
</dbReference>
<proteinExistence type="inferred from homology"/>
<dbReference type="InterPro" id="IPR053876">
    <property type="entry name" value="Phage_int_M"/>
</dbReference>
<comment type="caution">
    <text evidence="8">The sequence shown here is derived from an EMBL/GenBank/DDBJ whole genome shotgun (WGS) entry which is preliminary data.</text>
</comment>
<dbReference type="InterPro" id="IPR010998">
    <property type="entry name" value="Integrase_recombinase_N"/>
</dbReference>
<dbReference type="Proteomes" id="UP001595967">
    <property type="component" value="Unassembled WGS sequence"/>
</dbReference>
<sequence length="397" mass="44242">MAKIAKELTAMAVSKLKGEGAYAVGGVPGLQLQILGASRAWVLRFVLHDKRRRMGLGSYPAVSLAEARDRARLARSLIRSGIDPIDQRTSNKETIVAAAAKSLTFAKAAEKFIAAHEDSWSNAKHRLQWVSTIGTYANPIIGQLPVAAIEQRHILQILDPIWRSKTETASRLRGRIEQVLNWAKVQGLCEGPNPARWRDHLDLLLPAPEKVSPVKHLAAVPLAEAKLMWQLICGTSGMGAQALQLQILTAGRSGEARGAKWSELDLDSAVWVIPKERMKAKREHRIPLPRQAVELLRKQPRIVGAELVFPSSRNTPLSDMTLTAVMRRLKRTEVPHGWRSTFRDWVGDCTDYPSELAEIALAHSVGSKVEQAYRRGDMLEKRRPLMQEWADFLTQTP</sequence>
<evidence type="ECO:0000256" key="4">
    <source>
        <dbReference type="ARBA" id="ARBA00023172"/>
    </source>
</evidence>
<dbReference type="RefSeq" id="WP_377726906.1">
    <property type="nucleotide sequence ID" value="NZ_JBHSEW010000011.1"/>
</dbReference>
<evidence type="ECO:0000313" key="8">
    <source>
        <dbReference type="EMBL" id="MFC4623058.1"/>
    </source>
</evidence>
<dbReference type="PROSITE" id="PS51900">
    <property type="entry name" value="CB"/>
    <property type="match status" value="1"/>
</dbReference>